<comment type="caution">
    <text evidence="8">The sequence shown here is derived from an EMBL/GenBank/DDBJ whole genome shotgun (WGS) entry which is preliminary data.</text>
</comment>
<dbReference type="PRINTS" id="PR00839">
    <property type="entry name" value="V8PROTEASE"/>
</dbReference>
<dbReference type="RefSeq" id="WP_188764096.1">
    <property type="nucleotide sequence ID" value="NZ_BMJM01000015.1"/>
</dbReference>
<dbReference type="EC" id="3.4.21.-" evidence="6"/>
<organism evidence="8 9">
    <name type="scientific">Sandarakinorhabdus glacialis</name>
    <dbReference type="NCBI Taxonomy" id="1614636"/>
    <lineage>
        <taxon>Bacteria</taxon>
        <taxon>Pseudomonadati</taxon>
        <taxon>Pseudomonadota</taxon>
        <taxon>Alphaproteobacteria</taxon>
        <taxon>Sphingomonadales</taxon>
        <taxon>Sphingosinicellaceae</taxon>
        <taxon>Sandarakinorhabdus</taxon>
    </lineage>
</organism>
<evidence type="ECO:0000256" key="3">
    <source>
        <dbReference type="ARBA" id="ARBA00022729"/>
    </source>
</evidence>
<evidence type="ECO:0000313" key="8">
    <source>
        <dbReference type="EMBL" id="GGE21006.1"/>
    </source>
</evidence>
<evidence type="ECO:0000256" key="6">
    <source>
        <dbReference type="RuleBase" id="RU004296"/>
    </source>
</evidence>
<dbReference type="SUPFAM" id="SSF50494">
    <property type="entry name" value="Trypsin-like serine proteases"/>
    <property type="match status" value="1"/>
</dbReference>
<evidence type="ECO:0000256" key="1">
    <source>
        <dbReference type="ARBA" id="ARBA00008764"/>
    </source>
</evidence>
<feature type="coiled-coil region" evidence="7">
    <location>
        <begin position="447"/>
        <end position="488"/>
    </location>
</feature>
<dbReference type="PANTHER" id="PTHR36234">
    <property type="entry name" value="LYSYL ENDOPEPTIDASE"/>
    <property type="match status" value="1"/>
</dbReference>
<evidence type="ECO:0000256" key="4">
    <source>
        <dbReference type="ARBA" id="ARBA00022801"/>
    </source>
</evidence>
<evidence type="ECO:0000256" key="5">
    <source>
        <dbReference type="ARBA" id="ARBA00022825"/>
    </source>
</evidence>
<dbReference type="AlphaFoldDB" id="A0A917A0R2"/>
<dbReference type="Proteomes" id="UP000635071">
    <property type="component" value="Unassembled WGS sequence"/>
</dbReference>
<dbReference type="PANTHER" id="PTHR36234:SF5">
    <property type="entry name" value="LYSYL ENDOPEPTIDASE"/>
    <property type="match status" value="1"/>
</dbReference>
<reference evidence="8" key="1">
    <citation type="journal article" date="2014" name="Int. J. Syst. Evol. Microbiol.">
        <title>Complete genome sequence of Corynebacterium casei LMG S-19264T (=DSM 44701T), isolated from a smear-ripened cheese.</title>
        <authorList>
            <consortium name="US DOE Joint Genome Institute (JGI-PGF)"/>
            <person name="Walter F."/>
            <person name="Albersmeier A."/>
            <person name="Kalinowski J."/>
            <person name="Ruckert C."/>
        </authorList>
    </citation>
    <scope>NUCLEOTIDE SEQUENCE</scope>
    <source>
        <strain evidence="8">CGMCC 1.15519</strain>
    </source>
</reference>
<evidence type="ECO:0000313" key="9">
    <source>
        <dbReference type="Proteomes" id="UP000635071"/>
    </source>
</evidence>
<keyword evidence="5 6" id="KW-0720">Serine protease</keyword>
<keyword evidence="7" id="KW-0175">Coiled coil</keyword>
<proteinExistence type="inferred from homology"/>
<keyword evidence="9" id="KW-1185">Reference proteome</keyword>
<accession>A0A917A0R2</accession>
<name>A0A917A0R2_9SPHN</name>
<dbReference type="InterPro" id="IPR043504">
    <property type="entry name" value="Peptidase_S1_PA_chymotrypsin"/>
</dbReference>
<keyword evidence="2 6" id="KW-0645">Protease</keyword>
<evidence type="ECO:0000256" key="2">
    <source>
        <dbReference type="ARBA" id="ARBA00022670"/>
    </source>
</evidence>
<comment type="similarity">
    <text evidence="1 6">Belongs to the peptidase S1B family.</text>
</comment>
<gene>
    <name evidence="8" type="ORF">GCM10011529_29520</name>
</gene>
<protein>
    <recommendedName>
        <fullName evidence="6">Serine protease</fullName>
        <ecNumber evidence="6">3.4.21.-</ecNumber>
    </recommendedName>
</protein>
<dbReference type="EMBL" id="BMJM01000015">
    <property type="protein sequence ID" value="GGE21006.1"/>
    <property type="molecule type" value="Genomic_DNA"/>
</dbReference>
<evidence type="ECO:0000256" key="7">
    <source>
        <dbReference type="SAM" id="Coils"/>
    </source>
</evidence>
<dbReference type="GO" id="GO:0004252">
    <property type="term" value="F:serine-type endopeptidase activity"/>
    <property type="evidence" value="ECO:0007669"/>
    <property type="project" value="InterPro"/>
</dbReference>
<reference evidence="8" key="2">
    <citation type="submission" date="2020-09" db="EMBL/GenBank/DDBJ databases">
        <authorList>
            <person name="Sun Q."/>
            <person name="Zhou Y."/>
        </authorList>
    </citation>
    <scope>NUCLEOTIDE SEQUENCE</scope>
    <source>
        <strain evidence="8">CGMCC 1.15519</strain>
    </source>
</reference>
<keyword evidence="4 6" id="KW-0378">Hydrolase</keyword>
<keyword evidence="3" id="KW-0732">Signal</keyword>
<dbReference type="Pfam" id="PF13365">
    <property type="entry name" value="Trypsin_2"/>
    <property type="match status" value="1"/>
</dbReference>
<dbReference type="GO" id="GO:0006508">
    <property type="term" value="P:proteolysis"/>
    <property type="evidence" value="ECO:0007669"/>
    <property type="project" value="UniProtKB-KW"/>
</dbReference>
<dbReference type="PROSITE" id="PS00134">
    <property type="entry name" value="TRYPSIN_HIS"/>
    <property type="match status" value="1"/>
</dbReference>
<sequence>MCDKIELEGVQVPGDGRGVADRPSDPLFPIMPKVLDALRARNAERAVRAEGALSDAPDLRDEYAIILESICGAVDDSQPVEQYNGGLGVTQQFVADHQRAVGQIQWNANLGAIFTNPGNVSDARWCSGTLISNDLLLTAGHCFDQTGGNWERPRVNGTANIISSEQIAQNMHVNFNFQVDPSGNMRPVSVFPIVALVEYRLGGLDFAVLRLGGNPGATWGQSAISTTDAAVGDMVCIMGHPAGVPKRVEAGPALAPSGSQIRYDDIDTQGGNSGSGVLRASDGRLVGVHTNGGCGPQSPADANFNFGQRISALIAASPTLRTLTRPGGTTTALAQDVAATLKGNDDVIGTSLARDVVTLRANDQIATISILDRGGTLKFRDDIKSPVLDKNPATDIIKRFGSDGPLVPDPRGPLVNPQLGNLQRPFVLSTPHHSMAWTGEATATPQLAEYEAALAQLAETIVQYQQALESLDADYQQLLAEYEQVAGNTGGQPG</sequence>
<dbReference type="Gene3D" id="2.40.10.10">
    <property type="entry name" value="Trypsin-like serine proteases"/>
    <property type="match status" value="2"/>
</dbReference>
<dbReference type="InterPro" id="IPR018114">
    <property type="entry name" value="TRYPSIN_HIS"/>
</dbReference>
<dbReference type="InterPro" id="IPR008256">
    <property type="entry name" value="Peptidase_S1B"/>
</dbReference>
<dbReference type="InterPro" id="IPR009003">
    <property type="entry name" value="Peptidase_S1_PA"/>
</dbReference>